<reference evidence="2 3" key="1">
    <citation type="submission" date="2020-03" db="EMBL/GenBank/DDBJ databases">
        <title>Dissostichus mawsoni Genome sequencing and assembly.</title>
        <authorList>
            <person name="Park H."/>
        </authorList>
    </citation>
    <scope>NUCLEOTIDE SEQUENCE [LARGE SCALE GENOMIC DNA]</scope>
    <source>
        <strain evidence="2">DM0001</strain>
        <tissue evidence="2">Muscle</tissue>
    </source>
</reference>
<gene>
    <name evidence="2" type="ORF">F7725_027417</name>
</gene>
<evidence type="ECO:0000256" key="1">
    <source>
        <dbReference type="SAM" id="MobiDB-lite"/>
    </source>
</evidence>
<dbReference type="OrthoDB" id="10471337at2759"/>
<dbReference type="EMBL" id="JAAKFY010000025">
    <property type="protein sequence ID" value="KAF3834859.1"/>
    <property type="molecule type" value="Genomic_DNA"/>
</dbReference>
<feature type="region of interest" description="Disordered" evidence="1">
    <location>
        <begin position="30"/>
        <end position="74"/>
    </location>
</feature>
<accession>A0A7J5XDS2</accession>
<keyword evidence="3" id="KW-1185">Reference proteome</keyword>
<name>A0A7J5XDS2_DISMA</name>
<protein>
    <submittedName>
        <fullName evidence="2">Uncharacterized protein</fullName>
    </submittedName>
</protein>
<dbReference type="Proteomes" id="UP000518266">
    <property type="component" value="Unassembled WGS sequence"/>
</dbReference>
<sequence length="124" mass="13357">MAEDKELLVQGLSANCTEFTETEKKFQEKLNSASGSVGSIEGAEWSSSRAAHVSQEATETGKVRNEPVGETSESRLSGASCHLHTMACLPGFSWVFLSALLHAVAPWGAHRPERPRQCDAPKST</sequence>
<evidence type="ECO:0000313" key="3">
    <source>
        <dbReference type="Proteomes" id="UP000518266"/>
    </source>
</evidence>
<evidence type="ECO:0000313" key="2">
    <source>
        <dbReference type="EMBL" id="KAF3834859.1"/>
    </source>
</evidence>
<dbReference type="AlphaFoldDB" id="A0A7J5XDS2"/>
<proteinExistence type="predicted"/>
<comment type="caution">
    <text evidence="2">The sequence shown here is derived from an EMBL/GenBank/DDBJ whole genome shotgun (WGS) entry which is preliminary data.</text>
</comment>
<organism evidence="2 3">
    <name type="scientific">Dissostichus mawsoni</name>
    <name type="common">Antarctic cod</name>
    <dbReference type="NCBI Taxonomy" id="36200"/>
    <lineage>
        <taxon>Eukaryota</taxon>
        <taxon>Metazoa</taxon>
        <taxon>Chordata</taxon>
        <taxon>Craniata</taxon>
        <taxon>Vertebrata</taxon>
        <taxon>Euteleostomi</taxon>
        <taxon>Actinopterygii</taxon>
        <taxon>Neopterygii</taxon>
        <taxon>Teleostei</taxon>
        <taxon>Neoteleostei</taxon>
        <taxon>Acanthomorphata</taxon>
        <taxon>Eupercaria</taxon>
        <taxon>Perciformes</taxon>
        <taxon>Notothenioidei</taxon>
        <taxon>Nototheniidae</taxon>
        <taxon>Dissostichus</taxon>
    </lineage>
</organism>